<gene>
    <name evidence="2" type="ORF">SO3561_05728</name>
</gene>
<name>A0A250VJ56_STROL</name>
<dbReference type="EMBL" id="BDQI01000013">
    <property type="protein sequence ID" value="GAX54191.1"/>
    <property type="molecule type" value="Genomic_DNA"/>
</dbReference>
<evidence type="ECO:0000256" key="1">
    <source>
        <dbReference type="SAM" id="MobiDB-lite"/>
    </source>
</evidence>
<accession>A0A250VJ56</accession>
<reference evidence="3" key="1">
    <citation type="submission" date="2017-05" db="EMBL/GenBank/DDBJ databases">
        <title>Streptomyces olivochromogenes NBRC 3561 whole genome shotgun sequence.</title>
        <authorList>
            <person name="Dohra H."/>
            <person name="Kodani S."/>
        </authorList>
    </citation>
    <scope>NUCLEOTIDE SEQUENCE [LARGE SCALE GENOMIC DNA]</scope>
    <source>
        <strain evidence="3">NBRC 3561</strain>
    </source>
</reference>
<dbReference type="AlphaFoldDB" id="A0A250VJ56"/>
<evidence type="ECO:0000313" key="3">
    <source>
        <dbReference type="Proteomes" id="UP000217446"/>
    </source>
</evidence>
<dbReference type="Proteomes" id="UP000217446">
    <property type="component" value="Unassembled WGS sequence"/>
</dbReference>
<comment type="caution">
    <text evidence="2">The sequence shown here is derived from an EMBL/GenBank/DDBJ whole genome shotgun (WGS) entry which is preliminary data.</text>
</comment>
<proteinExistence type="predicted"/>
<organism evidence="2 3">
    <name type="scientific">Streptomyces olivochromogenes</name>
    <dbReference type="NCBI Taxonomy" id="1963"/>
    <lineage>
        <taxon>Bacteria</taxon>
        <taxon>Bacillati</taxon>
        <taxon>Actinomycetota</taxon>
        <taxon>Actinomycetes</taxon>
        <taxon>Kitasatosporales</taxon>
        <taxon>Streptomycetaceae</taxon>
        <taxon>Streptomyces</taxon>
    </lineage>
</organism>
<evidence type="ECO:0000313" key="2">
    <source>
        <dbReference type="EMBL" id="GAX54191.1"/>
    </source>
</evidence>
<keyword evidence="3" id="KW-1185">Reference proteome</keyword>
<feature type="region of interest" description="Disordered" evidence="1">
    <location>
        <begin position="22"/>
        <end position="47"/>
    </location>
</feature>
<protein>
    <submittedName>
        <fullName evidence="2">Uncharacterized protein</fullName>
    </submittedName>
</protein>
<sequence length="47" mass="5280">MRFVAARNRAVRKGLLPTLKELGTAMSRCPRRSYHPSQEGSPRRAVA</sequence>